<dbReference type="Proteomes" id="UP000828390">
    <property type="component" value="Unassembled WGS sequence"/>
</dbReference>
<comment type="cofactor">
    <cofactor evidence="2">
        <name>Mg(2+)</name>
        <dbReference type="ChEBI" id="CHEBI:18420"/>
    </cofactor>
</comment>
<feature type="domain" description="Sushi" evidence="16">
    <location>
        <begin position="227"/>
        <end position="284"/>
    </location>
</feature>
<comment type="caution">
    <text evidence="11">Lacks conserved residue(s) required for the propagation of feature annotation.</text>
</comment>
<dbReference type="PANTHER" id="PTHR46393">
    <property type="entry name" value="SUSHI DOMAIN-CONTAINING PROTEIN"/>
    <property type="match status" value="1"/>
</dbReference>
<keyword evidence="18" id="KW-1185">Reference proteome</keyword>
<evidence type="ECO:0000256" key="3">
    <source>
        <dbReference type="ARBA" id="ARBA00004241"/>
    </source>
</evidence>
<evidence type="ECO:0000313" key="17">
    <source>
        <dbReference type="EMBL" id="KAH3792689.1"/>
    </source>
</evidence>
<evidence type="ECO:0000256" key="13">
    <source>
        <dbReference type="SAM" id="SignalP"/>
    </source>
</evidence>
<dbReference type="SUPFAM" id="SSF53300">
    <property type="entry name" value="vWA-like"/>
    <property type="match status" value="1"/>
</dbReference>
<dbReference type="CDD" id="cd00112">
    <property type="entry name" value="LDLa"/>
    <property type="match status" value="2"/>
</dbReference>
<dbReference type="InterPro" id="IPR001254">
    <property type="entry name" value="Trypsin_dom"/>
</dbReference>
<evidence type="ECO:0000256" key="2">
    <source>
        <dbReference type="ARBA" id="ARBA00001946"/>
    </source>
</evidence>
<evidence type="ECO:0000256" key="6">
    <source>
        <dbReference type="ARBA" id="ARBA00022737"/>
    </source>
</evidence>
<dbReference type="GO" id="GO:0009986">
    <property type="term" value="C:cell surface"/>
    <property type="evidence" value="ECO:0007669"/>
    <property type="project" value="UniProtKB-SubCell"/>
</dbReference>
<keyword evidence="5 13" id="KW-0732">Signal</keyword>
<dbReference type="SMART" id="SM00020">
    <property type="entry name" value="Tryp_SPc"/>
    <property type="match status" value="1"/>
</dbReference>
<dbReference type="PRINTS" id="PR00261">
    <property type="entry name" value="LDLRECEPTOR"/>
</dbReference>
<dbReference type="Gene3D" id="3.40.50.410">
    <property type="entry name" value="von Willebrand factor, type A domain"/>
    <property type="match status" value="1"/>
</dbReference>
<dbReference type="InterPro" id="IPR036055">
    <property type="entry name" value="LDL_receptor-like_sf"/>
</dbReference>
<dbReference type="PANTHER" id="PTHR46393:SF7">
    <property type="entry name" value="COMPLEMENT C2"/>
    <property type="match status" value="1"/>
</dbReference>
<comment type="caution">
    <text evidence="17">The sequence shown here is derived from an EMBL/GenBank/DDBJ whole genome shotgun (WGS) entry which is preliminary data.</text>
</comment>
<dbReference type="InterPro" id="IPR036179">
    <property type="entry name" value="Ig-like_dom_sf"/>
</dbReference>
<keyword evidence="4 11" id="KW-0768">Sushi</keyword>
<evidence type="ECO:0000256" key="10">
    <source>
        <dbReference type="PROSITE-ProRule" id="PRU00124"/>
    </source>
</evidence>
<keyword evidence="6" id="KW-0677">Repeat</keyword>
<dbReference type="PROSITE" id="PS50240">
    <property type="entry name" value="TRYPSIN_DOM"/>
    <property type="match status" value="1"/>
</dbReference>
<feature type="disulfide bond" evidence="10">
    <location>
        <begin position="188"/>
        <end position="200"/>
    </location>
</feature>
<evidence type="ECO:0000256" key="11">
    <source>
        <dbReference type="PROSITE-ProRule" id="PRU00302"/>
    </source>
</evidence>
<dbReference type="PROSITE" id="PS50923">
    <property type="entry name" value="SUSHI"/>
    <property type="match status" value="1"/>
</dbReference>
<dbReference type="SMART" id="SM00327">
    <property type="entry name" value="VWA"/>
    <property type="match status" value="1"/>
</dbReference>
<keyword evidence="7 11" id="KW-1015">Disulfide bond</keyword>
<dbReference type="EMBL" id="JAIWYP010000007">
    <property type="protein sequence ID" value="KAH3792689.1"/>
    <property type="molecule type" value="Genomic_DNA"/>
</dbReference>
<dbReference type="Gene3D" id="4.10.400.10">
    <property type="entry name" value="Low-density Lipoprotein Receptor"/>
    <property type="match status" value="2"/>
</dbReference>
<feature type="disulfide bond" evidence="10">
    <location>
        <begin position="195"/>
        <end position="213"/>
    </location>
</feature>
<evidence type="ECO:0000256" key="4">
    <source>
        <dbReference type="ARBA" id="ARBA00022659"/>
    </source>
</evidence>
<dbReference type="InterPro" id="IPR002172">
    <property type="entry name" value="LDrepeatLR_classA_rpt"/>
</dbReference>
<dbReference type="Pfam" id="PF00057">
    <property type="entry name" value="Ldl_recept_a"/>
    <property type="match status" value="1"/>
</dbReference>
<evidence type="ECO:0000256" key="9">
    <source>
        <dbReference type="ARBA" id="ARBA00029636"/>
    </source>
</evidence>
<feature type="chain" id="PRO_5039535194" description="C3/C5 convertase" evidence="13">
    <location>
        <begin position="32"/>
        <end position="848"/>
    </location>
</feature>
<dbReference type="InterPro" id="IPR000436">
    <property type="entry name" value="Sushi_SCR_CCP_dom"/>
</dbReference>
<keyword evidence="8" id="KW-0325">Glycoprotein</keyword>
<dbReference type="InterPro" id="IPR043504">
    <property type="entry name" value="Peptidase_S1_PA_chymotrypsin"/>
</dbReference>
<name>A0A9D4F7F5_DREPO</name>
<dbReference type="PROSITE" id="PS50068">
    <property type="entry name" value="LDLRA_2"/>
    <property type="match status" value="2"/>
</dbReference>
<evidence type="ECO:0000256" key="5">
    <source>
        <dbReference type="ARBA" id="ARBA00022729"/>
    </source>
</evidence>
<sequence>MRRWIARRTKKSAKMLGSLGIFLCVVFSASGLADKAATNCNLTVTFQGLEIPDGGYVRATSGRLNQVYCNAYCTGSGASHAFQFFRNDYRRPISTLASQRIYSVKTTFGRDIILNVQDMVESDAGVYYCKGWINGQGWQQRYFNLVFACPNNHMLCDNTRCIMDKDVCNGVDDCDDKKDESECDPKDCGEDMFECDDGQCHSKTMLCDFYPDCLDGYDEAADTCVQHQCPILYPPTNGRVYVSGYQKGDKARYSCDIGYALEGQEEIVCLEYQAWSGLAPMCRSYKNAVDIAISMKEKFIDRFAGTSDPGAQARLSVGKRGLDVIVILDTSASIGHVSLELAKNFTKIIVKIFGVSASADGGGNGTRFAFITFDHTASLVFNLNDPTLRSVDAVIQKINQIKNTGGGTSLIAAIDMAVRDVYLELIRKDVHRGGADTNRAVFILTDAEETVQRDTNRLKRRIRHLKEVGFKVFALAVGRNFDRQILRAIASEPHHEHVFFLDDFKDLQKISDTIAGRNIDFGECGKPGKANVQQDTGEAVKGAWPWIGWIGARVKLCGGALLCDQFFITAARCVSEVNERTTELVSYPAHEISVSLGIIKLFDQDNEEQRTYPVKVIRHPTYTGIPDKYGIRNNDVAILDLGEINKTRASLNSFIKPICFPYRKLLNFSASLLKDLKGLEHNNAKGFTAGWGLMPEKHRQTPWNALNQNRRSIQSDRECELMYPGLDTDRVFCVGNIQTETETCRGDVGGVYMAELPYMGRYTALGISLRSYDCSKERHFSVFLNLHHPDITGWMESVLGRCNRLGSVEEEEKEAERERKELERQVAEKAAKDKEASETKKLKKQKAT</sequence>
<feature type="region of interest" description="Disordered" evidence="12">
    <location>
        <begin position="809"/>
        <end position="848"/>
    </location>
</feature>
<evidence type="ECO:0000259" key="14">
    <source>
        <dbReference type="PROSITE" id="PS50234"/>
    </source>
</evidence>
<comment type="cofactor">
    <cofactor evidence="1">
        <name>Mn(2+)</name>
        <dbReference type="ChEBI" id="CHEBI:29035"/>
    </cofactor>
</comment>
<evidence type="ECO:0000313" key="18">
    <source>
        <dbReference type="Proteomes" id="UP000828390"/>
    </source>
</evidence>
<proteinExistence type="predicted"/>
<evidence type="ECO:0000256" key="1">
    <source>
        <dbReference type="ARBA" id="ARBA00001936"/>
    </source>
</evidence>
<dbReference type="InterPro" id="IPR002035">
    <property type="entry name" value="VWF_A"/>
</dbReference>
<dbReference type="InterPro" id="IPR036465">
    <property type="entry name" value="vWFA_dom_sf"/>
</dbReference>
<reference evidence="17" key="2">
    <citation type="submission" date="2020-11" db="EMBL/GenBank/DDBJ databases">
        <authorList>
            <person name="McCartney M.A."/>
            <person name="Auch B."/>
            <person name="Kono T."/>
            <person name="Mallez S."/>
            <person name="Becker A."/>
            <person name="Gohl D.M."/>
            <person name="Silverstein K.A.T."/>
            <person name="Koren S."/>
            <person name="Bechman K.B."/>
            <person name="Herman A."/>
            <person name="Abrahante J.E."/>
            <person name="Garbe J."/>
        </authorList>
    </citation>
    <scope>NUCLEOTIDE SEQUENCE</scope>
    <source>
        <strain evidence="17">Duluth1</strain>
        <tissue evidence="17">Whole animal</tissue>
    </source>
</reference>
<comment type="subcellular location">
    <subcellularLocation>
        <location evidence="3">Cell surface</location>
    </subcellularLocation>
</comment>
<dbReference type="Pfam" id="PF00089">
    <property type="entry name" value="Trypsin"/>
    <property type="match status" value="1"/>
</dbReference>
<feature type="signal peptide" evidence="13">
    <location>
        <begin position="1"/>
        <end position="31"/>
    </location>
</feature>
<feature type="disulfide bond" evidence="11">
    <location>
        <begin position="255"/>
        <end position="282"/>
    </location>
</feature>
<dbReference type="GO" id="GO:0006508">
    <property type="term" value="P:proteolysis"/>
    <property type="evidence" value="ECO:0007669"/>
    <property type="project" value="InterPro"/>
</dbReference>
<evidence type="ECO:0000256" key="7">
    <source>
        <dbReference type="ARBA" id="ARBA00023157"/>
    </source>
</evidence>
<dbReference type="AlphaFoldDB" id="A0A9D4F7F5"/>
<dbReference type="SUPFAM" id="SSF57535">
    <property type="entry name" value="Complement control module/SCR domain"/>
    <property type="match status" value="1"/>
</dbReference>
<dbReference type="SMART" id="SM00192">
    <property type="entry name" value="LDLa"/>
    <property type="match status" value="2"/>
</dbReference>
<dbReference type="Pfam" id="PF00092">
    <property type="entry name" value="VWA"/>
    <property type="match status" value="1"/>
</dbReference>
<dbReference type="SUPFAM" id="SSF57424">
    <property type="entry name" value="LDL receptor-like module"/>
    <property type="match status" value="1"/>
</dbReference>
<feature type="domain" description="VWFA" evidence="14">
    <location>
        <begin position="323"/>
        <end position="514"/>
    </location>
</feature>
<feature type="disulfide bond" evidence="10">
    <location>
        <begin position="168"/>
        <end position="183"/>
    </location>
</feature>
<feature type="domain" description="Peptidase S1" evidence="15">
    <location>
        <begin position="514"/>
        <end position="800"/>
    </location>
</feature>
<protein>
    <recommendedName>
        <fullName evidence="9">C3/C5 convertase</fullName>
    </recommendedName>
</protein>
<dbReference type="InterPro" id="IPR009003">
    <property type="entry name" value="Peptidase_S1_PA"/>
</dbReference>
<feature type="disulfide bond" evidence="10">
    <location>
        <begin position="156"/>
        <end position="174"/>
    </location>
</feature>
<dbReference type="CDD" id="cd00033">
    <property type="entry name" value="CCP"/>
    <property type="match status" value="1"/>
</dbReference>
<dbReference type="SUPFAM" id="SSF48726">
    <property type="entry name" value="Immunoglobulin"/>
    <property type="match status" value="1"/>
</dbReference>
<dbReference type="PROSITE" id="PS50234">
    <property type="entry name" value="VWFA"/>
    <property type="match status" value="1"/>
</dbReference>
<dbReference type="SUPFAM" id="SSF50494">
    <property type="entry name" value="Trypsin-like serine proteases"/>
    <property type="match status" value="1"/>
</dbReference>
<dbReference type="InterPro" id="IPR035976">
    <property type="entry name" value="Sushi/SCR/CCP_sf"/>
</dbReference>
<dbReference type="GO" id="GO:0004252">
    <property type="term" value="F:serine-type endopeptidase activity"/>
    <property type="evidence" value="ECO:0007669"/>
    <property type="project" value="InterPro"/>
</dbReference>
<dbReference type="Gene3D" id="2.10.70.10">
    <property type="entry name" value="Complement Module, domain 1"/>
    <property type="match status" value="1"/>
</dbReference>
<gene>
    <name evidence="17" type="ORF">DPMN_146188</name>
</gene>
<evidence type="ECO:0000256" key="8">
    <source>
        <dbReference type="ARBA" id="ARBA00023180"/>
    </source>
</evidence>
<feature type="compositionally biased region" description="Basic and acidic residues" evidence="12">
    <location>
        <begin position="814"/>
        <end position="840"/>
    </location>
</feature>
<dbReference type="Pfam" id="PF00084">
    <property type="entry name" value="Sushi"/>
    <property type="match status" value="1"/>
</dbReference>
<evidence type="ECO:0000259" key="16">
    <source>
        <dbReference type="PROSITE" id="PS50923"/>
    </source>
</evidence>
<dbReference type="Gene3D" id="2.40.10.10">
    <property type="entry name" value="Trypsin-like serine proteases"/>
    <property type="match status" value="1"/>
</dbReference>
<dbReference type="SMART" id="SM00032">
    <property type="entry name" value="CCP"/>
    <property type="match status" value="1"/>
</dbReference>
<evidence type="ECO:0000259" key="15">
    <source>
        <dbReference type="PROSITE" id="PS50240"/>
    </source>
</evidence>
<feature type="disulfide bond" evidence="10">
    <location>
        <begin position="149"/>
        <end position="161"/>
    </location>
</feature>
<accession>A0A9D4F7F5</accession>
<organism evidence="17 18">
    <name type="scientific">Dreissena polymorpha</name>
    <name type="common">Zebra mussel</name>
    <name type="synonym">Mytilus polymorpha</name>
    <dbReference type="NCBI Taxonomy" id="45954"/>
    <lineage>
        <taxon>Eukaryota</taxon>
        <taxon>Metazoa</taxon>
        <taxon>Spiralia</taxon>
        <taxon>Lophotrochozoa</taxon>
        <taxon>Mollusca</taxon>
        <taxon>Bivalvia</taxon>
        <taxon>Autobranchia</taxon>
        <taxon>Heteroconchia</taxon>
        <taxon>Euheterodonta</taxon>
        <taxon>Imparidentia</taxon>
        <taxon>Neoheterodontei</taxon>
        <taxon>Myida</taxon>
        <taxon>Dreissenoidea</taxon>
        <taxon>Dreissenidae</taxon>
        <taxon>Dreissena</taxon>
    </lineage>
</organism>
<reference evidence="17" key="1">
    <citation type="journal article" date="2019" name="bioRxiv">
        <title>The Genome of the Zebra Mussel, Dreissena polymorpha: A Resource for Invasive Species Research.</title>
        <authorList>
            <person name="McCartney M.A."/>
            <person name="Auch B."/>
            <person name="Kono T."/>
            <person name="Mallez S."/>
            <person name="Zhang Y."/>
            <person name="Obille A."/>
            <person name="Becker A."/>
            <person name="Abrahante J.E."/>
            <person name="Garbe J."/>
            <person name="Badalamenti J.P."/>
            <person name="Herman A."/>
            <person name="Mangelson H."/>
            <person name="Liachko I."/>
            <person name="Sullivan S."/>
            <person name="Sone E.D."/>
            <person name="Koren S."/>
            <person name="Silverstein K.A.T."/>
            <person name="Beckman K.B."/>
            <person name="Gohl D.M."/>
        </authorList>
    </citation>
    <scope>NUCLEOTIDE SEQUENCE</scope>
    <source>
        <strain evidence="17">Duluth1</strain>
        <tissue evidence="17">Whole animal</tissue>
    </source>
</reference>
<dbReference type="CDD" id="cd01450">
    <property type="entry name" value="vWFA_subfamily_ECM"/>
    <property type="match status" value="1"/>
</dbReference>
<dbReference type="OrthoDB" id="6127264at2759"/>
<evidence type="ECO:0000256" key="12">
    <source>
        <dbReference type="SAM" id="MobiDB-lite"/>
    </source>
</evidence>